<comment type="function">
    <text evidence="3">Participates in chromosomal partition during cell division. May act via the formation of a condensin-like complex containing Smc and ScpB that pull DNA away from mid-cell into both cell halves.</text>
</comment>
<comment type="similarity">
    <text evidence="3">Belongs to the ScpA family.</text>
</comment>
<comment type="subcellular location">
    <subcellularLocation>
        <location evidence="3">Cytoplasm</location>
    </subcellularLocation>
    <text evidence="3">Associated with two foci at the outer edges of the nucleoid region in young cells, and at four foci within both cell halves in older cells.</text>
</comment>
<dbReference type="RefSeq" id="WP_135348539.1">
    <property type="nucleotide sequence ID" value="NZ_SRJD01000009.1"/>
</dbReference>
<dbReference type="HAMAP" id="MF_01805">
    <property type="entry name" value="ScpA"/>
    <property type="match status" value="1"/>
</dbReference>
<dbReference type="PANTHER" id="PTHR33969">
    <property type="entry name" value="SEGREGATION AND CONDENSATION PROTEIN A"/>
    <property type="match status" value="1"/>
</dbReference>
<evidence type="ECO:0000256" key="2">
    <source>
        <dbReference type="ARBA" id="ARBA00044777"/>
    </source>
</evidence>
<name>A0A4Z0GM98_9BACL</name>
<organism evidence="4 5">
    <name type="scientific">Sporolactobacillus shoreae</name>
    <dbReference type="NCBI Taxonomy" id="1465501"/>
    <lineage>
        <taxon>Bacteria</taxon>
        <taxon>Bacillati</taxon>
        <taxon>Bacillota</taxon>
        <taxon>Bacilli</taxon>
        <taxon>Bacillales</taxon>
        <taxon>Sporolactobacillaceae</taxon>
        <taxon>Sporolactobacillus</taxon>
    </lineage>
</organism>
<dbReference type="Proteomes" id="UP000298347">
    <property type="component" value="Unassembled WGS sequence"/>
</dbReference>
<dbReference type="GO" id="GO:0007059">
    <property type="term" value="P:chromosome segregation"/>
    <property type="evidence" value="ECO:0007669"/>
    <property type="project" value="UniProtKB-UniRule"/>
</dbReference>
<dbReference type="GO" id="GO:0051301">
    <property type="term" value="P:cell division"/>
    <property type="evidence" value="ECO:0007669"/>
    <property type="project" value="UniProtKB-KW"/>
</dbReference>
<dbReference type="GO" id="GO:0006260">
    <property type="term" value="P:DNA replication"/>
    <property type="evidence" value="ECO:0007669"/>
    <property type="project" value="UniProtKB-UniRule"/>
</dbReference>
<dbReference type="Gene3D" id="6.10.250.2410">
    <property type="match status" value="1"/>
</dbReference>
<dbReference type="EMBL" id="SRJD01000009">
    <property type="protein sequence ID" value="TGA98159.1"/>
    <property type="molecule type" value="Genomic_DNA"/>
</dbReference>
<dbReference type="AlphaFoldDB" id="A0A4Z0GM98"/>
<keyword evidence="3" id="KW-0963">Cytoplasm</keyword>
<dbReference type="OrthoDB" id="9811016at2"/>
<dbReference type="GO" id="GO:0005737">
    <property type="term" value="C:cytoplasm"/>
    <property type="evidence" value="ECO:0007669"/>
    <property type="project" value="UniProtKB-SubCell"/>
</dbReference>
<evidence type="ECO:0000256" key="3">
    <source>
        <dbReference type="HAMAP-Rule" id="MF_01805"/>
    </source>
</evidence>
<comment type="caution">
    <text evidence="4">The sequence shown here is derived from an EMBL/GenBank/DDBJ whole genome shotgun (WGS) entry which is preliminary data.</text>
</comment>
<keyword evidence="3" id="KW-0131">Cell cycle</keyword>
<dbReference type="NCBIfam" id="NF000995">
    <property type="entry name" value="PRK00104.1-4"/>
    <property type="match status" value="1"/>
</dbReference>
<dbReference type="Pfam" id="PF02616">
    <property type="entry name" value="SMC_ScpA"/>
    <property type="match status" value="1"/>
</dbReference>
<evidence type="ECO:0000313" key="5">
    <source>
        <dbReference type="Proteomes" id="UP000298347"/>
    </source>
</evidence>
<protein>
    <recommendedName>
        <fullName evidence="2 3">Segregation and condensation protein A</fullName>
    </recommendedName>
</protein>
<keyword evidence="1 3" id="KW-0159">Chromosome partition</keyword>
<accession>A0A4Z0GM98</accession>
<gene>
    <name evidence="3" type="primary">scpA</name>
    <name evidence="4" type="ORF">E4665_09415</name>
</gene>
<keyword evidence="3" id="KW-0132">Cell division</keyword>
<sequence>MEYKVKIDAFEGPLDLLLHLIKTLEIDIYDIPVAEITDQYLDFIHNMQKLELNVASEYLVMAATLIAMKSRMLLPKPEVYDEAADEPYEDPEETRQTLMQQLLEYRQYKEAAQSLRSGESERLLLFSKQPEDLSEFEREDVTAIPKSERATVHDMMRAFQRMLIRKKLETPLDTKIDRQVLPIGQQMNRVLEDLKRARHPLRFDLLFTKKDRAHIIVTFLALLELMKKDAVFCEQDRNFADIFVSLGKGAALLDTGENAFNY</sequence>
<evidence type="ECO:0000256" key="1">
    <source>
        <dbReference type="ARBA" id="ARBA00022829"/>
    </source>
</evidence>
<dbReference type="InterPro" id="IPR003768">
    <property type="entry name" value="ScpA"/>
</dbReference>
<comment type="subunit">
    <text evidence="3">Component of a cohesin-like complex composed of ScpA, ScpB and the Smc homodimer, in which ScpA and ScpB bind to the head domain of Smc. The presence of the three proteins is required for the association of the complex with DNA.</text>
</comment>
<keyword evidence="5" id="KW-1185">Reference proteome</keyword>
<dbReference type="InterPro" id="IPR023093">
    <property type="entry name" value="ScpA-like_C"/>
</dbReference>
<proteinExistence type="inferred from homology"/>
<dbReference type="Gene3D" id="1.10.10.580">
    <property type="entry name" value="Structural maintenance of chromosome 1. Chain E"/>
    <property type="match status" value="1"/>
</dbReference>
<evidence type="ECO:0000313" key="4">
    <source>
        <dbReference type="EMBL" id="TGA98159.1"/>
    </source>
</evidence>
<dbReference type="PANTHER" id="PTHR33969:SF2">
    <property type="entry name" value="SEGREGATION AND CONDENSATION PROTEIN A"/>
    <property type="match status" value="1"/>
</dbReference>
<reference evidence="4 5" key="1">
    <citation type="journal article" date="2015" name="Int. J. Syst. Evol. Microbiol.">
        <title>Sporolactobacillus shoreae sp. nov. and Sporolactobacillus spathodeae sp. nov., two spore-forming lactic acid bacteria isolated from tree barks in Thailand.</title>
        <authorList>
            <person name="Thamacharoensuk T."/>
            <person name="Kitahara M."/>
            <person name="Ohkuma M."/>
            <person name="Thongchul N."/>
            <person name="Tanasupawat S."/>
        </authorList>
    </citation>
    <scope>NUCLEOTIDE SEQUENCE [LARGE SCALE GENOMIC DNA]</scope>
    <source>
        <strain evidence="4 5">BK92</strain>
    </source>
</reference>